<feature type="transmembrane region" description="Helical" evidence="2">
    <location>
        <begin position="6"/>
        <end position="25"/>
    </location>
</feature>
<feature type="transmembrane region" description="Helical" evidence="2">
    <location>
        <begin position="58"/>
        <end position="83"/>
    </location>
</feature>
<dbReference type="InterPro" id="IPR011990">
    <property type="entry name" value="TPR-like_helical_dom_sf"/>
</dbReference>
<protein>
    <recommendedName>
        <fullName evidence="4">Tetratricopeptide repeat protein</fullName>
    </recommendedName>
</protein>
<feature type="transmembrane region" description="Helical" evidence="2">
    <location>
        <begin position="170"/>
        <end position="190"/>
    </location>
</feature>
<feature type="compositionally biased region" description="Polar residues" evidence="1">
    <location>
        <begin position="935"/>
        <end position="949"/>
    </location>
</feature>
<feature type="transmembrane region" description="Helical" evidence="2">
    <location>
        <begin position="397"/>
        <end position="417"/>
    </location>
</feature>
<feature type="region of interest" description="Disordered" evidence="1">
    <location>
        <begin position="933"/>
        <end position="999"/>
    </location>
</feature>
<evidence type="ECO:0000256" key="2">
    <source>
        <dbReference type="SAM" id="Phobius"/>
    </source>
</evidence>
<name>A0A075GSM6_9EURY</name>
<feature type="transmembrane region" description="Helical" evidence="2">
    <location>
        <begin position="226"/>
        <end position="252"/>
    </location>
</feature>
<dbReference type="SUPFAM" id="SSF48452">
    <property type="entry name" value="TPR-like"/>
    <property type="match status" value="1"/>
</dbReference>
<reference evidence="3" key="1">
    <citation type="journal article" date="2014" name="Genome Biol. Evol.">
        <title>Pangenome evidence for extensive interdomain horizontal transfer affecting lineage core and shell genes in uncultured planktonic thaumarchaeota and euryarchaeota.</title>
        <authorList>
            <person name="Deschamps P."/>
            <person name="Zivanovic Y."/>
            <person name="Moreira D."/>
            <person name="Rodriguez-Valera F."/>
            <person name="Lopez-Garcia P."/>
        </authorList>
    </citation>
    <scope>NUCLEOTIDE SEQUENCE</scope>
</reference>
<organism evidence="3">
    <name type="scientific">uncultured marine group II/III euryarchaeote KM3_18_D06</name>
    <dbReference type="NCBI Taxonomy" id="1457956"/>
    <lineage>
        <taxon>Archaea</taxon>
        <taxon>Methanobacteriati</taxon>
        <taxon>Methanobacteriota</taxon>
        <taxon>environmental samples</taxon>
    </lineage>
</organism>
<dbReference type="EMBL" id="KF900756">
    <property type="protein sequence ID" value="AIF05975.1"/>
    <property type="molecule type" value="Genomic_DNA"/>
</dbReference>
<proteinExistence type="predicted"/>
<dbReference type="Gene3D" id="1.25.40.10">
    <property type="entry name" value="Tetratricopeptide repeat domain"/>
    <property type="match status" value="1"/>
</dbReference>
<feature type="compositionally biased region" description="Basic and acidic residues" evidence="1">
    <location>
        <begin position="970"/>
        <end position="985"/>
    </location>
</feature>
<evidence type="ECO:0000313" key="3">
    <source>
        <dbReference type="EMBL" id="AIF05975.1"/>
    </source>
</evidence>
<feature type="transmembrane region" description="Helical" evidence="2">
    <location>
        <begin position="757"/>
        <end position="779"/>
    </location>
</feature>
<feature type="transmembrane region" description="Helical" evidence="2">
    <location>
        <begin position="351"/>
        <end position="372"/>
    </location>
</feature>
<feature type="transmembrane region" description="Helical" evidence="2">
    <location>
        <begin position="785"/>
        <end position="801"/>
    </location>
</feature>
<feature type="transmembrane region" description="Helical" evidence="2">
    <location>
        <begin position="297"/>
        <end position="316"/>
    </location>
</feature>
<keyword evidence="2" id="KW-0812">Transmembrane</keyword>
<sequence>MFDPILLLPLLISIIAALILWRVLLPASLSNLQVAFETDDEVYEVHRLTRTKRDVMRLLSTPGVSIGMVAYLLAMAGILLIVAELLIRPTDYYEPVLYIMAVLVAFPILISPFVTLYAQLSGTSKEMVTMSLGKRLYGTAVTMIAVLAATGVVLYIGYQKSGGGVDETTLAKWIGYAVLAFMAPTILAYGRIMGASWNTLLVNKWRTFTGKPTAIDPDSPGLAKRFAAIIIVVFLATMPLTAINGIVTLIYVELENPADANSMLDLGGIIGWEIYQLVENNPILQKVISLKALEITLASYLMMNVAIVGLAFIFELTRNLFLGGQNFGGIGGVILARPREIRSERKVQGKVLFFGLAGFSGYTVLLLILQTYKEFSHLMPYGTSSPYLAEEVLLQETWQFIAAGQAIFLLVWVLSIAKLNRLKQLRFDLSPDERREGVILAGGGDWMRDYISSAAFRDDLDALCRFQTESVKGDQLVIQLEKRRARMLECAIRGLWPEAIDGARKLLAQQGGEDDEARMIIAAGHIACRRLDAAREALRGLEQPEGYDEPEILAFLAEWIDPWAGGVTDDDFYDWENISSLDLLQEYHERLRSWDPLTQIENLHKDPISRTAMLSSVAQLRSQRRHSEALDLALECVRQDPDSAKARIAVSLCLIDQGEWFDALDIFEELQVTASEDPRVRALGGILGFSSPSDELESALNNTFSKRSRKWIDDAPVNPIAALTVKSGMDEALNANVMIAAHEAVERNLPPKYKPSLALRMFNWLVLLPLWGLLGIVGWSRSDDIVIGMVITISLCALHIISHRLRRQQRRVIKHRDQKAMITYSKRLKRNKVTFDRDRIPVGTHLLISGLLVTINGVVYDLGLPGWLVVRLPKESERKVRERMHRRSLDLKSERPARAKPLPIEWWNKRPKPVDKEMRTLERLIGPAAYRGRQIRSNLNEQQEVTSDLSPRVPMMDTSPQQRAIPTHSIKSEEGFAKRPGDRTRKTQTGGGVTDIDDQ</sequence>
<evidence type="ECO:0000256" key="1">
    <source>
        <dbReference type="SAM" id="MobiDB-lite"/>
    </source>
</evidence>
<feature type="transmembrane region" description="Helical" evidence="2">
    <location>
        <begin position="95"/>
        <end position="116"/>
    </location>
</feature>
<dbReference type="AlphaFoldDB" id="A0A075GSM6"/>
<keyword evidence="2" id="KW-0472">Membrane</keyword>
<feature type="transmembrane region" description="Helical" evidence="2">
    <location>
        <begin position="136"/>
        <end position="158"/>
    </location>
</feature>
<evidence type="ECO:0008006" key="4">
    <source>
        <dbReference type="Google" id="ProtNLM"/>
    </source>
</evidence>
<keyword evidence="2" id="KW-1133">Transmembrane helix</keyword>
<accession>A0A075GSM6</accession>